<proteinExistence type="inferred from homology"/>
<dbReference type="GO" id="GO:1990904">
    <property type="term" value="C:ribonucleoprotein complex"/>
    <property type="evidence" value="ECO:0007669"/>
    <property type="project" value="UniProtKB-KW"/>
</dbReference>
<dbReference type="EMBL" id="KF900751">
    <property type="protein sequence ID" value="AIF05849.1"/>
    <property type="molecule type" value="Genomic_DNA"/>
</dbReference>
<dbReference type="Gene3D" id="3.30.70.3370">
    <property type="match status" value="1"/>
</dbReference>
<comment type="similarity">
    <text evidence="3">Belongs to the eukaryotic ribosomal protein eS24 family.</text>
</comment>
<name>A0A075GPV7_9EURY</name>
<keyword evidence="1 3" id="KW-0689">Ribosomal protein</keyword>
<feature type="region of interest" description="Disordered" evidence="4">
    <location>
        <begin position="24"/>
        <end position="47"/>
    </location>
</feature>
<feature type="region of interest" description="Disordered" evidence="4">
    <location>
        <begin position="88"/>
        <end position="125"/>
    </location>
</feature>
<dbReference type="Pfam" id="PF01282">
    <property type="entry name" value="Ribosomal_S24e"/>
    <property type="match status" value="1"/>
</dbReference>
<evidence type="ECO:0000256" key="3">
    <source>
        <dbReference type="HAMAP-Rule" id="MF_00545"/>
    </source>
</evidence>
<feature type="compositionally biased region" description="Basic and acidic residues" evidence="4">
    <location>
        <begin position="88"/>
        <end position="102"/>
    </location>
</feature>
<sequence>MEIVDRKENSLLSRIEIRFQLRHEQSATPSRSNLRSKVASLEPGSSASNVIVKDVNTRFGQPLTTGLAFIYDSPEAMQIEPQYILDRHGVAGEEDAPAEKAPAEVPDVAPPAEIETEDDVSGGEE</sequence>
<gene>
    <name evidence="3" type="primary">rps24e</name>
</gene>
<evidence type="ECO:0000256" key="1">
    <source>
        <dbReference type="ARBA" id="ARBA00022980"/>
    </source>
</evidence>
<reference evidence="5" key="1">
    <citation type="journal article" date="2014" name="Genome Biol. Evol.">
        <title>Pangenome evidence for extensive interdomain horizontal transfer affecting lineage core and shell genes in uncultured planktonic thaumarchaeota and euryarchaeota.</title>
        <authorList>
            <person name="Deschamps P."/>
            <person name="Zivanovic Y."/>
            <person name="Moreira D."/>
            <person name="Rodriguez-Valera F."/>
            <person name="Lopez-Garcia P."/>
        </authorList>
    </citation>
    <scope>NUCLEOTIDE SEQUENCE</scope>
</reference>
<feature type="compositionally biased region" description="Acidic residues" evidence="4">
    <location>
        <begin position="114"/>
        <end position="125"/>
    </location>
</feature>
<dbReference type="SUPFAM" id="SSF54189">
    <property type="entry name" value="Ribosomal proteins S24e, L23 and L15e"/>
    <property type="match status" value="1"/>
</dbReference>
<dbReference type="InterPro" id="IPR012678">
    <property type="entry name" value="Ribosomal_uL23/eL15/eS24_sf"/>
</dbReference>
<dbReference type="GO" id="GO:0003735">
    <property type="term" value="F:structural constituent of ribosome"/>
    <property type="evidence" value="ECO:0007669"/>
    <property type="project" value="InterPro"/>
</dbReference>
<evidence type="ECO:0000313" key="5">
    <source>
        <dbReference type="EMBL" id="AIF05849.1"/>
    </source>
</evidence>
<dbReference type="GO" id="GO:0005840">
    <property type="term" value="C:ribosome"/>
    <property type="evidence" value="ECO:0007669"/>
    <property type="project" value="UniProtKB-KW"/>
</dbReference>
<evidence type="ECO:0000256" key="2">
    <source>
        <dbReference type="ARBA" id="ARBA00023274"/>
    </source>
</evidence>
<protein>
    <recommendedName>
        <fullName evidence="3">Small ribosomal subunit protein eS24</fullName>
    </recommendedName>
</protein>
<dbReference type="InterPro" id="IPR001976">
    <property type="entry name" value="Ribosomal_eS24"/>
</dbReference>
<dbReference type="GO" id="GO:0006412">
    <property type="term" value="P:translation"/>
    <property type="evidence" value="ECO:0007669"/>
    <property type="project" value="UniProtKB-UniRule"/>
</dbReference>
<dbReference type="PANTHER" id="PTHR10496">
    <property type="entry name" value="40S RIBOSOMAL PROTEIN S24"/>
    <property type="match status" value="1"/>
</dbReference>
<dbReference type="AlphaFoldDB" id="A0A075GPV7"/>
<organism evidence="5">
    <name type="scientific">uncultured marine group II/III euryarchaeote KM3_187_D06</name>
    <dbReference type="NCBI Taxonomy" id="1457952"/>
    <lineage>
        <taxon>Archaea</taxon>
        <taxon>Methanobacteriati</taxon>
        <taxon>Methanobacteriota</taxon>
        <taxon>environmental samples</taxon>
    </lineage>
</organism>
<dbReference type="HAMAP" id="MF_00545">
    <property type="entry name" value="Ribosomal_eS24"/>
    <property type="match status" value="1"/>
</dbReference>
<keyword evidence="2 3" id="KW-0687">Ribonucleoprotein</keyword>
<evidence type="ECO:0000256" key="4">
    <source>
        <dbReference type="SAM" id="MobiDB-lite"/>
    </source>
</evidence>
<feature type="compositionally biased region" description="Polar residues" evidence="4">
    <location>
        <begin position="26"/>
        <end position="35"/>
    </location>
</feature>
<accession>A0A075GPV7</accession>
<dbReference type="InterPro" id="IPR053709">
    <property type="entry name" value="eRP_eS24_sf"/>
</dbReference>
<feature type="compositionally biased region" description="Low complexity" evidence="4">
    <location>
        <begin position="103"/>
        <end position="113"/>
    </location>
</feature>